<evidence type="ECO:0000259" key="1">
    <source>
        <dbReference type="Pfam" id="PF06054"/>
    </source>
</evidence>
<dbReference type="Proteomes" id="UP000597444">
    <property type="component" value="Unassembled WGS sequence"/>
</dbReference>
<feature type="domain" description="Competence protein CoiA nuclease-like" evidence="1">
    <location>
        <begin position="68"/>
        <end position="172"/>
    </location>
</feature>
<dbReference type="RefSeq" id="WP_220207374.1">
    <property type="nucleotide sequence ID" value="NZ_BNJK01000001.1"/>
</dbReference>
<protein>
    <recommendedName>
        <fullName evidence="5">Competence protein CoiA</fullName>
    </recommendedName>
</protein>
<evidence type="ECO:0000313" key="3">
    <source>
        <dbReference type="EMBL" id="GHO96775.1"/>
    </source>
</evidence>
<gene>
    <name evidence="3" type="ORF">KSF_068230</name>
</gene>
<reference evidence="3" key="1">
    <citation type="submission" date="2020-10" db="EMBL/GenBank/DDBJ databases">
        <title>Taxonomic study of unclassified bacteria belonging to the class Ktedonobacteria.</title>
        <authorList>
            <person name="Yabe S."/>
            <person name="Wang C.M."/>
            <person name="Zheng Y."/>
            <person name="Sakai Y."/>
            <person name="Cavaletti L."/>
            <person name="Monciardini P."/>
            <person name="Donadio S."/>
        </authorList>
    </citation>
    <scope>NUCLEOTIDE SEQUENCE</scope>
    <source>
        <strain evidence="3">ID150040</strain>
    </source>
</reference>
<evidence type="ECO:0000313" key="4">
    <source>
        <dbReference type="Proteomes" id="UP000597444"/>
    </source>
</evidence>
<sequence length="380" mass="43747">MLVAYGPDNQPVVAEDVPLEQLQHWSREHLLHCPNCRAAVHVRGGAEKRTQLHFAHQKGECAWSTEAESVRHAQGKRVLAHWLRTQFPDAAVTLEERLPEPNRIADVFMRHADGREWAIEFQCAPLDIEEWQHRHNAYRQANIIDTWIIGTNRREKQEAFIEAILSTAHEVMFLDPQVTPPRIWLRWPISRQLAQEWQNDRNSPPPNHAQPHYKPALDGWVGRTGYGATLIGSLNEVHLSKRAQLLHPTRIAMEERARLLQTMGAAALPDEKLLAAYLQHTLEEQALRQVLIPLLRAYLLDPDLLRRYNYGRGLPDVPVSRDDLARIEKAQQWLAGLSKRGFTTERIMEFRKEIPFVGPYAAFAGYVETLLALLQPVQRR</sequence>
<dbReference type="AlphaFoldDB" id="A0A8J3N5V3"/>
<dbReference type="Pfam" id="PF25164">
    <property type="entry name" value="CoiA_N"/>
    <property type="match status" value="1"/>
</dbReference>
<feature type="domain" description="Competence protein CoiA-like N-terminal" evidence="2">
    <location>
        <begin position="18"/>
        <end position="62"/>
    </location>
</feature>
<dbReference type="InterPro" id="IPR057253">
    <property type="entry name" value="CoiA-like_N"/>
</dbReference>
<name>A0A8J3N5V3_9CHLR</name>
<evidence type="ECO:0000259" key="2">
    <source>
        <dbReference type="Pfam" id="PF25164"/>
    </source>
</evidence>
<organism evidence="3 4">
    <name type="scientific">Reticulibacter mediterranei</name>
    <dbReference type="NCBI Taxonomy" id="2778369"/>
    <lineage>
        <taxon>Bacteria</taxon>
        <taxon>Bacillati</taxon>
        <taxon>Chloroflexota</taxon>
        <taxon>Ktedonobacteria</taxon>
        <taxon>Ktedonobacterales</taxon>
        <taxon>Reticulibacteraceae</taxon>
        <taxon>Reticulibacter</taxon>
    </lineage>
</organism>
<dbReference type="EMBL" id="BNJK01000001">
    <property type="protein sequence ID" value="GHO96775.1"/>
    <property type="molecule type" value="Genomic_DNA"/>
</dbReference>
<comment type="caution">
    <text evidence="3">The sequence shown here is derived from an EMBL/GenBank/DDBJ whole genome shotgun (WGS) entry which is preliminary data.</text>
</comment>
<keyword evidence="4" id="KW-1185">Reference proteome</keyword>
<dbReference type="InterPro" id="IPR010330">
    <property type="entry name" value="CoiA_nuc"/>
</dbReference>
<dbReference type="Pfam" id="PF06054">
    <property type="entry name" value="CoiA_nuc"/>
    <property type="match status" value="1"/>
</dbReference>
<evidence type="ECO:0008006" key="5">
    <source>
        <dbReference type="Google" id="ProtNLM"/>
    </source>
</evidence>
<accession>A0A8J3N5V3</accession>
<proteinExistence type="predicted"/>